<evidence type="ECO:0000256" key="4">
    <source>
        <dbReference type="ARBA" id="ARBA00022692"/>
    </source>
</evidence>
<feature type="domain" description="Major facilitator superfamily (MFS) profile" evidence="8">
    <location>
        <begin position="1"/>
        <end position="388"/>
    </location>
</feature>
<dbReference type="OrthoDB" id="9764259at2"/>
<dbReference type="EMBL" id="CP035503">
    <property type="protein sequence ID" value="QDL39573.1"/>
    <property type="molecule type" value="Genomic_DNA"/>
</dbReference>
<dbReference type="GO" id="GO:0022857">
    <property type="term" value="F:transmembrane transporter activity"/>
    <property type="evidence" value="ECO:0007669"/>
    <property type="project" value="InterPro"/>
</dbReference>
<dbReference type="Gene3D" id="1.20.1250.20">
    <property type="entry name" value="MFS general substrate transporter like domains"/>
    <property type="match status" value="1"/>
</dbReference>
<comment type="subcellular location">
    <subcellularLocation>
        <location evidence="1">Cell membrane</location>
        <topology evidence="1">Multi-pass membrane protein</topology>
    </subcellularLocation>
</comment>
<dbReference type="InterPro" id="IPR005829">
    <property type="entry name" value="Sugar_transporter_CS"/>
</dbReference>
<name>A0A515DGN0_9BURK</name>
<dbReference type="KEGG" id="rhf:EUB48_00935"/>
<dbReference type="InterPro" id="IPR050171">
    <property type="entry name" value="MFS_Transporters"/>
</dbReference>
<feature type="transmembrane region" description="Helical" evidence="7">
    <location>
        <begin position="101"/>
        <end position="121"/>
    </location>
</feature>
<keyword evidence="5 7" id="KW-1133">Transmembrane helix</keyword>
<organism evidence="9 10">
    <name type="scientific">Rhodoferax sediminis</name>
    <dbReference type="NCBI Taxonomy" id="2509614"/>
    <lineage>
        <taxon>Bacteria</taxon>
        <taxon>Pseudomonadati</taxon>
        <taxon>Pseudomonadota</taxon>
        <taxon>Betaproteobacteria</taxon>
        <taxon>Burkholderiales</taxon>
        <taxon>Comamonadaceae</taxon>
        <taxon>Rhodoferax</taxon>
    </lineage>
</organism>
<dbReference type="AlphaFoldDB" id="A0A515DGN0"/>
<feature type="transmembrane region" description="Helical" evidence="7">
    <location>
        <begin position="203"/>
        <end position="233"/>
    </location>
</feature>
<evidence type="ECO:0000313" key="9">
    <source>
        <dbReference type="EMBL" id="QDL39573.1"/>
    </source>
</evidence>
<dbReference type="InterPro" id="IPR036259">
    <property type="entry name" value="MFS_trans_sf"/>
</dbReference>
<feature type="transmembrane region" description="Helical" evidence="7">
    <location>
        <begin position="76"/>
        <end position="95"/>
    </location>
</feature>
<dbReference type="InterPro" id="IPR020846">
    <property type="entry name" value="MFS_dom"/>
</dbReference>
<dbReference type="CDD" id="cd17472">
    <property type="entry name" value="MFS_YajR_like"/>
    <property type="match status" value="1"/>
</dbReference>
<keyword evidence="2" id="KW-0813">Transport</keyword>
<feature type="transmembrane region" description="Helical" evidence="7">
    <location>
        <begin position="298"/>
        <end position="321"/>
    </location>
</feature>
<evidence type="ECO:0000256" key="7">
    <source>
        <dbReference type="SAM" id="Phobius"/>
    </source>
</evidence>
<evidence type="ECO:0000256" key="5">
    <source>
        <dbReference type="ARBA" id="ARBA00022989"/>
    </source>
</evidence>
<dbReference type="Proteomes" id="UP000316798">
    <property type="component" value="Chromosome"/>
</dbReference>
<evidence type="ECO:0000256" key="6">
    <source>
        <dbReference type="ARBA" id="ARBA00023136"/>
    </source>
</evidence>
<feature type="transmembrane region" description="Helical" evidence="7">
    <location>
        <begin position="133"/>
        <end position="158"/>
    </location>
</feature>
<keyword evidence="6 7" id="KW-0472">Membrane</keyword>
<evidence type="ECO:0000256" key="2">
    <source>
        <dbReference type="ARBA" id="ARBA00022448"/>
    </source>
</evidence>
<evidence type="ECO:0000256" key="1">
    <source>
        <dbReference type="ARBA" id="ARBA00004651"/>
    </source>
</evidence>
<evidence type="ECO:0000259" key="8">
    <source>
        <dbReference type="PROSITE" id="PS50850"/>
    </source>
</evidence>
<feature type="transmembrane region" description="Helical" evidence="7">
    <location>
        <begin position="164"/>
        <end position="182"/>
    </location>
</feature>
<dbReference type="PANTHER" id="PTHR23517">
    <property type="entry name" value="RESISTANCE PROTEIN MDTM, PUTATIVE-RELATED-RELATED"/>
    <property type="match status" value="1"/>
</dbReference>
<proteinExistence type="predicted"/>
<reference evidence="9 10" key="1">
    <citation type="submission" date="2019-01" db="EMBL/GenBank/DDBJ databases">
        <title>Genomic insights into a novel species Rhodoferax sp.</title>
        <authorList>
            <person name="Jin L."/>
        </authorList>
    </citation>
    <scope>NUCLEOTIDE SEQUENCE [LARGE SCALE GENOMIC DNA]</scope>
    <source>
        <strain evidence="9 10">CHu59-6-5</strain>
    </source>
</reference>
<evidence type="ECO:0000256" key="3">
    <source>
        <dbReference type="ARBA" id="ARBA00022475"/>
    </source>
</evidence>
<sequence length="391" mass="41386">MNAQERRSSITLASIYGLRMLGLFLVLPVFAIYTSTLPGGGNQFLVGLALGIYGLTQAALQIPLGLASDRFGRKPVMMFGLVIFAVGSFMAGTSHTLGGIIVGRAVQGAGAISAAISAMIADSTRDENRTKAMAIVGMTIGMSFIVSLIAAPLLYHLIGVPGMFILTGVLAVLAIAVIKWVVPDMPMTTHAKERHASAPRDSVFTAALLRLHFSIFVVNFTQVAMFVVVPVALVQNAGIAVQQHWMVYLPVTLGSFLVAVPGIIWAESRGHMRPVFIGAVALMTLTMLGFAFDYTRPVPLIAALFSFFVAFNLMEALIPSLVSRTAPPARKGLALGIYNTAQSLGLFAGGALGGWIAKAWSGEGVFLACAALSLVWLFVAWSIQPPPKSAH</sequence>
<gene>
    <name evidence="9" type="ORF">EUB48_00935</name>
</gene>
<evidence type="ECO:0000313" key="10">
    <source>
        <dbReference type="Proteomes" id="UP000316798"/>
    </source>
</evidence>
<dbReference type="Pfam" id="PF07690">
    <property type="entry name" value="MFS_1"/>
    <property type="match status" value="1"/>
</dbReference>
<protein>
    <submittedName>
        <fullName evidence="9">MFS transporter</fullName>
    </submittedName>
</protein>
<feature type="transmembrane region" description="Helical" evidence="7">
    <location>
        <begin position="12"/>
        <end position="33"/>
    </location>
</feature>
<feature type="transmembrane region" description="Helical" evidence="7">
    <location>
        <begin position="45"/>
        <end position="64"/>
    </location>
</feature>
<dbReference type="PROSITE" id="PS50850">
    <property type="entry name" value="MFS"/>
    <property type="match status" value="1"/>
</dbReference>
<feature type="transmembrane region" description="Helical" evidence="7">
    <location>
        <begin position="333"/>
        <end position="358"/>
    </location>
</feature>
<dbReference type="InterPro" id="IPR011701">
    <property type="entry name" value="MFS"/>
</dbReference>
<feature type="transmembrane region" description="Helical" evidence="7">
    <location>
        <begin position="364"/>
        <end position="383"/>
    </location>
</feature>
<feature type="transmembrane region" description="Helical" evidence="7">
    <location>
        <begin position="245"/>
        <end position="266"/>
    </location>
</feature>
<dbReference type="SUPFAM" id="SSF103473">
    <property type="entry name" value="MFS general substrate transporter"/>
    <property type="match status" value="1"/>
</dbReference>
<keyword evidence="4 7" id="KW-0812">Transmembrane</keyword>
<keyword evidence="10" id="KW-1185">Reference proteome</keyword>
<feature type="transmembrane region" description="Helical" evidence="7">
    <location>
        <begin position="275"/>
        <end position="292"/>
    </location>
</feature>
<dbReference type="PANTHER" id="PTHR23517:SF2">
    <property type="entry name" value="MULTIDRUG RESISTANCE PROTEIN MDTH"/>
    <property type="match status" value="1"/>
</dbReference>
<dbReference type="PROSITE" id="PS00216">
    <property type="entry name" value="SUGAR_TRANSPORT_1"/>
    <property type="match status" value="1"/>
</dbReference>
<keyword evidence="3" id="KW-1003">Cell membrane</keyword>
<dbReference type="GO" id="GO:0005886">
    <property type="term" value="C:plasma membrane"/>
    <property type="evidence" value="ECO:0007669"/>
    <property type="project" value="UniProtKB-SubCell"/>
</dbReference>
<accession>A0A515DGN0</accession>